<evidence type="ECO:0000256" key="2">
    <source>
        <dbReference type="ARBA" id="ARBA00009677"/>
    </source>
</evidence>
<feature type="domain" description="Flagellar basal body rod protein N-terminal" evidence="6">
    <location>
        <begin position="9"/>
        <end position="37"/>
    </location>
</feature>
<dbReference type="AlphaFoldDB" id="A0A0M4L763"/>
<dbReference type="InterPro" id="IPR053967">
    <property type="entry name" value="LlgE_F_G-like_D1"/>
</dbReference>
<keyword evidence="4 5" id="KW-0975">Bacterial flagellum</keyword>
<dbReference type="InterPro" id="IPR011491">
    <property type="entry name" value="FlgE_D2"/>
</dbReference>
<sequence>MSIYGMMHSGISGMNAQGKRLAGVAENVSNAGTVGYKRTNVQFSNYVTPSGDYAYIPGGVKSHVGHDISLSGPARATGRSGDAMIDGNGFFRVEDENGNEFLTRAGSFVRDKDGYLRNTAGYYLLNDEGERIQIKGGPTDLFDPEVTTMIDFKANFDASAEALGDGDIDPNDPKSYNQKKSVTVYDSQGKKVQVDFYMRKTADNKWTVDAYHGDNKVGTTDFNFDKEGNLIEPISDFKLILPENDGGDPPGTFEVVVDFGGVGDASLVTQKGNSYAFEAEANGMEAGAFDDFSFGKNGEIQVKYTNRQTRVIGHVGVTTVTSPESLTVLSGTVFQTNIYTGAKMQGRPNDGVFGSLHSGYLEDSNVDMSEELTDMIESQRNYTANSKVFQTGSELMDVIVNLKR</sequence>
<organism evidence="10 11">
    <name type="scientific">Bartonella ancashensis</name>
    <dbReference type="NCBI Taxonomy" id="1318743"/>
    <lineage>
        <taxon>Bacteria</taxon>
        <taxon>Pseudomonadati</taxon>
        <taxon>Pseudomonadota</taxon>
        <taxon>Alphaproteobacteria</taxon>
        <taxon>Hyphomicrobiales</taxon>
        <taxon>Bartonellaceae</taxon>
        <taxon>Bartonella</taxon>
    </lineage>
</organism>
<dbReference type="NCBIfam" id="TIGR03506">
    <property type="entry name" value="FlgEFG_subfam"/>
    <property type="match status" value="1"/>
</dbReference>
<accession>A0A0M4L763</accession>
<gene>
    <name evidence="10" type="ORF">PU02_0136</name>
</gene>
<feature type="domain" description="Flagellar hook protein FlgE D2" evidence="8">
    <location>
        <begin position="157"/>
        <end position="235"/>
    </location>
</feature>
<dbReference type="Pfam" id="PF00460">
    <property type="entry name" value="Flg_bb_rod"/>
    <property type="match status" value="1"/>
</dbReference>
<dbReference type="Pfam" id="PF06429">
    <property type="entry name" value="Flg_bbr_C"/>
    <property type="match status" value="1"/>
</dbReference>
<feature type="domain" description="Flagellar hook protein FlgE/F/G-like D1" evidence="9">
    <location>
        <begin position="84"/>
        <end position="135"/>
    </location>
</feature>
<evidence type="ECO:0000313" key="10">
    <source>
        <dbReference type="EMBL" id="ALE02950.1"/>
    </source>
</evidence>
<evidence type="ECO:0000259" key="8">
    <source>
        <dbReference type="Pfam" id="PF07559"/>
    </source>
</evidence>
<dbReference type="EMBL" id="CP010401">
    <property type="protein sequence ID" value="ALE02950.1"/>
    <property type="molecule type" value="Genomic_DNA"/>
</dbReference>
<dbReference type="GO" id="GO:0009425">
    <property type="term" value="C:bacterial-type flagellum basal body"/>
    <property type="evidence" value="ECO:0007669"/>
    <property type="project" value="UniProtKB-SubCell"/>
</dbReference>
<keyword evidence="10" id="KW-0282">Flagellum</keyword>
<reference evidence="10 11" key="1">
    <citation type="journal article" date="2015" name="Genome Announc.">
        <title>Complete Genome Sequence of Bartonella ancashensis Strain 20.00, Isolated from the Blood of a Patient with Verruga Peruana.</title>
        <authorList>
            <person name="Hang J."/>
            <person name="Mullins K.E."/>
            <person name="Clifford R.J."/>
            <person name="Onmus-Leone F."/>
            <person name="Yang Y."/>
            <person name="Jiang J."/>
            <person name="Leguia M."/>
            <person name="Kasper M.R."/>
            <person name="Maguina C."/>
            <person name="Lesho E.P."/>
            <person name="Jarman R.G."/>
            <person name="Richards A.L."/>
            <person name="Blazes D."/>
        </authorList>
    </citation>
    <scope>NUCLEOTIDE SEQUENCE [LARGE SCALE GENOMIC DNA]</scope>
    <source>
        <strain evidence="10 11">20.00</strain>
    </source>
</reference>
<dbReference type="PATRIC" id="fig|1318743.3.peg.140"/>
<dbReference type="GO" id="GO:0071978">
    <property type="term" value="P:bacterial-type flagellum-dependent swarming motility"/>
    <property type="evidence" value="ECO:0007669"/>
    <property type="project" value="TreeGrafter"/>
</dbReference>
<dbReference type="InterPro" id="IPR010930">
    <property type="entry name" value="Flg_bb/hook_C_dom"/>
</dbReference>
<dbReference type="STRING" id="1318743.PU02_0136"/>
<evidence type="ECO:0000256" key="5">
    <source>
        <dbReference type="RuleBase" id="RU362116"/>
    </source>
</evidence>
<evidence type="ECO:0000259" key="7">
    <source>
        <dbReference type="Pfam" id="PF06429"/>
    </source>
</evidence>
<comment type="subcellular location">
    <subcellularLocation>
        <location evidence="1 5">Bacterial flagellum basal body</location>
    </subcellularLocation>
</comment>
<keyword evidence="10" id="KW-0966">Cell projection</keyword>
<dbReference type="Pfam" id="PF22692">
    <property type="entry name" value="LlgE_F_G_D1"/>
    <property type="match status" value="1"/>
</dbReference>
<feature type="domain" description="Flagellar basal-body/hook protein C-terminal" evidence="7">
    <location>
        <begin position="358"/>
        <end position="402"/>
    </location>
</feature>
<evidence type="ECO:0000256" key="3">
    <source>
        <dbReference type="ARBA" id="ARBA00019015"/>
    </source>
</evidence>
<dbReference type="InterPro" id="IPR037925">
    <property type="entry name" value="FlgE/F/G-like"/>
</dbReference>
<evidence type="ECO:0000256" key="1">
    <source>
        <dbReference type="ARBA" id="ARBA00004117"/>
    </source>
</evidence>
<dbReference type="Gene3D" id="2.60.98.20">
    <property type="entry name" value="Flagellar hook protein FlgE"/>
    <property type="match status" value="1"/>
</dbReference>
<comment type="similarity">
    <text evidence="2 5">Belongs to the flagella basal body rod proteins family.</text>
</comment>
<name>A0A0M4L763_9HYPH</name>
<dbReference type="PANTHER" id="PTHR30435">
    <property type="entry name" value="FLAGELLAR PROTEIN"/>
    <property type="match status" value="1"/>
</dbReference>
<dbReference type="KEGG" id="banc:PU02_0136"/>
<evidence type="ECO:0000313" key="11">
    <source>
        <dbReference type="Proteomes" id="UP000057213"/>
    </source>
</evidence>
<dbReference type="InterPro" id="IPR001444">
    <property type="entry name" value="Flag_bb_rod_N"/>
</dbReference>
<dbReference type="RefSeq" id="WP_053943640.1">
    <property type="nucleotide sequence ID" value="NZ_CP010401.1"/>
</dbReference>
<dbReference type="Pfam" id="PF07559">
    <property type="entry name" value="FlgE_D2"/>
    <property type="match status" value="1"/>
</dbReference>
<dbReference type="SUPFAM" id="SSF117143">
    <property type="entry name" value="Flagellar hook protein flgE"/>
    <property type="match status" value="1"/>
</dbReference>
<proteinExistence type="inferred from homology"/>
<dbReference type="OrthoDB" id="8372879at2"/>
<dbReference type="Proteomes" id="UP000057213">
    <property type="component" value="Chromosome"/>
</dbReference>
<evidence type="ECO:0000259" key="6">
    <source>
        <dbReference type="Pfam" id="PF00460"/>
    </source>
</evidence>
<keyword evidence="11" id="KW-1185">Reference proteome</keyword>
<protein>
    <recommendedName>
        <fullName evidence="3">Flagellar hook protein FlgE</fullName>
    </recommendedName>
</protein>
<evidence type="ECO:0000259" key="9">
    <source>
        <dbReference type="Pfam" id="PF22692"/>
    </source>
</evidence>
<dbReference type="InterPro" id="IPR037058">
    <property type="entry name" value="Falgellar_hook_FlgE_sf"/>
</dbReference>
<keyword evidence="10" id="KW-0969">Cilium</keyword>
<evidence type="ECO:0000256" key="4">
    <source>
        <dbReference type="ARBA" id="ARBA00023143"/>
    </source>
</evidence>
<dbReference type="InterPro" id="IPR020013">
    <property type="entry name" value="Flagellar_FlgE/F/G"/>
</dbReference>
<dbReference type="PANTHER" id="PTHR30435:SF19">
    <property type="entry name" value="FLAGELLAR BASAL-BODY ROD PROTEIN FLGG"/>
    <property type="match status" value="1"/>
</dbReference>